<dbReference type="RefSeq" id="WP_121150480.1">
    <property type="nucleotide sequence ID" value="NZ_CP032827.1"/>
</dbReference>
<accession>A0A494TGW0</accession>
<dbReference type="KEGG" id="spha:D3Y57_00870"/>
<evidence type="ECO:0000256" key="1">
    <source>
        <dbReference type="SAM" id="MobiDB-lite"/>
    </source>
</evidence>
<gene>
    <name evidence="2" type="ORF">D3Y57_00870</name>
</gene>
<feature type="region of interest" description="Disordered" evidence="1">
    <location>
        <begin position="261"/>
        <end position="291"/>
    </location>
</feature>
<dbReference type="EMBL" id="CP032827">
    <property type="protein sequence ID" value="AYJ84678.1"/>
    <property type="molecule type" value="Genomic_DNA"/>
</dbReference>
<keyword evidence="2" id="KW-0614">Plasmid</keyword>
<evidence type="ECO:0000313" key="3">
    <source>
        <dbReference type="Proteomes" id="UP000276254"/>
    </source>
</evidence>
<dbReference type="OrthoDB" id="7553075at2"/>
<protein>
    <submittedName>
        <fullName evidence="2">Uncharacterized protein</fullName>
    </submittedName>
</protein>
<name>A0A494TGW0_SPHPE</name>
<organism evidence="2 3">
    <name type="scientific">Sphingomonas paeninsulae</name>
    <dbReference type="NCBI Taxonomy" id="2319844"/>
    <lineage>
        <taxon>Bacteria</taxon>
        <taxon>Pseudomonadati</taxon>
        <taxon>Pseudomonadota</taxon>
        <taxon>Alphaproteobacteria</taxon>
        <taxon>Sphingomonadales</taxon>
        <taxon>Sphingomonadaceae</taxon>
        <taxon>Sphingomonas</taxon>
    </lineage>
</organism>
<reference evidence="2 3" key="1">
    <citation type="submission" date="2018-09" db="EMBL/GenBank/DDBJ databases">
        <title>Sphingomonas peninsula sp. nov., isolated from fildes peninsula, Antarctic soil.</title>
        <authorList>
            <person name="Yingchao G."/>
        </authorList>
    </citation>
    <scope>NUCLEOTIDE SEQUENCE [LARGE SCALE GENOMIC DNA]</scope>
    <source>
        <strain evidence="2 3">YZ-8</strain>
        <plasmid evidence="2 3">unnamed2</plasmid>
    </source>
</reference>
<evidence type="ECO:0000313" key="2">
    <source>
        <dbReference type="EMBL" id="AYJ84678.1"/>
    </source>
</evidence>
<dbReference type="AlphaFoldDB" id="A0A494TGW0"/>
<keyword evidence="3" id="KW-1185">Reference proteome</keyword>
<dbReference type="Proteomes" id="UP000276254">
    <property type="component" value="Plasmid unnamed2"/>
</dbReference>
<geneLocation type="plasmid" evidence="2">
    <name>unnamed2</name>
</geneLocation>
<feature type="compositionally biased region" description="Basic and acidic residues" evidence="1">
    <location>
        <begin position="277"/>
        <end position="291"/>
    </location>
</feature>
<dbReference type="GeneID" id="39491115"/>
<sequence>MSTEANAAALAAVLDALTLVQGQLDTMARGNARIEAAQNDILGRLDTIDASQAGVTDLVPVLEAILTRSIEDRDLTAAQFATIAGIAAFAHAAANGNLASLPVDVADDPMLERFALTQPADRMAQDRVMVDWHEAARSARSAELQALLARQYQPSPTDTPETRVLRYKLAAITRAEIEGRGAIPPTPPASTVAKDRSGPAQDAWSEHLARLWRAGESIALFAEPELAGSLDLFANAERGGGGDEDRLSADLAILHRTLGDRLASGGRPSIADAPLRASHEPASEIQPDRQR</sequence>
<proteinExistence type="predicted"/>